<dbReference type="InterPro" id="IPR005218">
    <property type="entry name" value="Diacylglycerol/lipid_kinase"/>
</dbReference>
<dbReference type="InterPro" id="IPR001206">
    <property type="entry name" value="Diacylglycerol_kinase_cat_dom"/>
</dbReference>
<keyword evidence="2" id="KW-0418">Kinase</keyword>
<dbReference type="InterPro" id="IPR016064">
    <property type="entry name" value="NAD/diacylglycerol_kinase_sf"/>
</dbReference>
<dbReference type="GO" id="GO:0005524">
    <property type="term" value="F:ATP binding"/>
    <property type="evidence" value="ECO:0007669"/>
    <property type="project" value="InterPro"/>
</dbReference>
<dbReference type="GO" id="GO:0008654">
    <property type="term" value="P:phospholipid biosynthetic process"/>
    <property type="evidence" value="ECO:0007669"/>
    <property type="project" value="InterPro"/>
</dbReference>
<keyword evidence="2" id="KW-0808">Transferase</keyword>
<dbReference type="PATRIC" id="fig|626887.3.peg.4361"/>
<dbReference type="Gene3D" id="2.60.200.40">
    <property type="match status" value="1"/>
</dbReference>
<evidence type="ECO:0000313" key="3">
    <source>
        <dbReference type="Proteomes" id="UP000013165"/>
    </source>
</evidence>
<protein>
    <submittedName>
        <fullName evidence="2">YegS/Rv2252/BmrU family lipid kinase</fullName>
    </submittedName>
</protein>
<dbReference type="Proteomes" id="UP000013165">
    <property type="component" value="Unassembled WGS sequence"/>
</dbReference>
<dbReference type="InterPro" id="IPR045540">
    <property type="entry name" value="YegS/DAGK_C"/>
</dbReference>
<dbReference type="SMART" id="SM00046">
    <property type="entry name" value="DAGKc"/>
    <property type="match status" value="1"/>
</dbReference>
<evidence type="ECO:0000313" key="2">
    <source>
        <dbReference type="EMBL" id="ENO14071.1"/>
    </source>
</evidence>
<dbReference type="Pfam" id="PF19279">
    <property type="entry name" value="YegS_C"/>
    <property type="match status" value="1"/>
</dbReference>
<gene>
    <name evidence="2" type="ORF">J057_21795</name>
</gene>
<dbReference type="GO" id="GO:0008929">
    <property type="term" value="F:methylglyoxal synthase activity"/>
    <property type="evidence" value="ECO:0007669"/>
    <property type="project" value="InterPro"/>
</dbReference>
<dbReference type="GO" id="GO:0019242">
    <property type="term" value="P:methylglyoxal biosynthetic process"/>
    <property type="evidence" value="ECO:0007669"/>
    <property type="project" value="InterPro"/>
</dbReference>
<feature type="domain" description="DAGKc" evidence="1">
    <location>
        <begin position="1"/>
        <end position="121"/>
    </location>
</feature>
<dbReference type="Gene3D" id="3.40.50.10330">
    <property type="entry name" value="Probable inorganic polyphosphate/atp-NAD kinase, domain 1"/>
    <property type="match status" value="1"/>
</dbReference>
<sequence>MTTWLMANPKAGDNSRDRDFWTNHLEKAGVTDFRVCDLGDQAWMDEVTRNDRVLAAGGDGSVNSAARLCLRTGATLGILPSGTANDFARNLGLPEDPEALCQLIASGTTEWLDVAQFGDQVFLNVAHVGLGTWPVRESSSEVKRRFGRFAYAAMLMRKVVGQRGFRAAIQCESGAVAGRWLTIAVATGAFFGGGNTIPEASANDGQLDIIAVRPKSIIRLFAAFLIVRIRGKSPQRASTVVQLKSPWCKIQTRKTKTVTADGEIVGETPLDVVCKPGCLRVICKEVVST</sequence>
<dbReference type="AlphaFoldDB" id="N6WR68"/>
<dbReference type="EMBL" id="APLQ01000014">
    <property type="protein sequence ID" value="ENO14071.1"/>
    <property type="molecule type" value="Genomic_DNA"/>
</dbReference>
<evidence type="ECO:0000259" key="1">
    <source>
        <dbReference type="PROSITE" id="PS50146"/>
    </source>
</evidence>
<accession>N6WR68</accession>
<dbReference type="STRING" id="626887.J057_21795"/>
<reference evidence="2 3" key="1">
    <citation type="journal article" date="2013" name="Genome Announc.">
        <title>Genome Sequence of the Polycyclic Aromatic Hydrocarbon-Degrading Bacterium Strain Marinobacter nanhaiticus D15-8WT.</title>
        <authorList>
            <person name="Cui Z."/>
            <person name="Gao W."/>
            <person name="Li Q."/>
            <person name="Xu G."/>
            <person name="Zheng L."/>
        </authorList>
    </citation>
    <scope>NUCLEOTIDE SEQUENCE [LARGE SCALE GENOMIC DNA]</scope>
    <source>
        <strain evidence="2 3">D15-8W</strain>
    </source>
</reference>
<dbReference type="GO" id="GO:0016301">
    <property type="term" value="F:kinase activity"/>
    <property type="evidence" value="ECO:0007669"/>
    <property type="project" value="UniProtKB-KW"/>
</dbReference>
<dbReference type="Pfam" id="PF00781">
    <property type="entry name" value="DAGK_cat"/>
    <property type="match status" value="1"/>
</dbReference>
<proteinExistence type="predicted"/>
<dbReference type="NCBIfam" id="TIGR00147">
    <property type="entry name" value="YegS/Rv2252/BmrU family lipid kinase"/>
    <property type="match status" value="1"/>
</dbReference>
<comment type="caution">
    <text evidence="2">The sequence shown here is derived from an EMBL/GenBank/DDBJ whole genome shotgun (WGS) entry which is preliminary data.</text>
</comment>
<dbReference type="PANTHER" id="PTHR30492">
    <property type="entry name" value="METHYLGLYOXAL SYNTHASE"/>
    <property type="match status" value="1"/>
</dbReference>
<dbReference type="RefSeq" id="WP_004582291.1">
    <property type="nucleotide sequence ID" value="NZ_AP028878.1"/>
</dbReference>
<dbReference type="PANTHER" id="PTHR30492:SF0">
    <property type="entry name" value="METHYLGLYOXAL SYNTHASE"/>
    <property type="match status" value="1"/>
</dbReference>
<dbReference type="PROSITE" id="PS50146">
    <property type="entry name" value="DAGK"/>
    <property type="match status" value="1"/>
</dbReference>
<keyword evidence="3" id="KW-1185">Reference proteome</keyword>
<organism evidence="2 3">
    <name type="scientific">Marinobacter nanhaiticus D15-8W</name>
    <dbReference type="NCBI Taxonomy" id="626887"/>
    <lineage>
        <taxon>Bacteria</taxon>
        <taxon>Pseudomonadati</taxon>
        <taxon>Pseudomonadota</taxon>
        <taxon>Gammaproteobacteria</taxon>
        <taxon>Pseudomonadales</taxon>
        <taxon>Marinobacteraceae</taxon>
        <taxon>Marinobacter</taxon>
    </lineage>
</organism>
<dbReference type="InterPro" id="IPR004363">
    <property type="entry name" value="Methylgl_synth"/>
</dbReference>
<name>N6WR68_9GAMM</name>
<dbReference type="HOGENOM" id="CLU_045532_1_3_6"/>
<dbReference type="GO" id="GO:0005829">
    <property type="term" value="C:cytosol"/>
    <property type="evidence" value="ECO:0007669"/>
    <property type="project" value="TreeGrafter"/>
</dbReference>
<dbReference type="SUPFAM" id="SSF111331">
    <property type="entry name" value="NAD kinase/diacylglycerol kinase-like"/>
    <property type="match status" value="1"/>
</dbReference>
<dbReference type="InterPro" id="IPR017438">
    <property type="entry name" value="ATP-NAD_kinase_N"/>
</dbReference>
<dbReference type="OrthoDB" id="142078at2"/>
<dbReference type="eggNOG" id="COG1597">
    <property type="taxonomic scope" value="Bacteria"/>
</dbReference>